<dbReference type="PROSITE" id="PS50902">
    <property type="entry name" value="FLAVODOXIN_LIKE"/>
    <property type="match status" value="1"/>
</dbReference>
<comment type="cofactor">
    <cofactor evidence="1 8">
        <name>FMN</name>
        <dbReference type="ChEBI" id="CHEBI:58210"/>
    </cofactor>
</comment>
<evidence type="ECO:0000256" key="3">
    <source>
        <dbReference type="ARBA" id="ARBA00017869"/>
    </source>
</evidence>
<keyword evidence="6 8" id="KW-0288">FMN</keyword>
<dbReference type="FunCoup" id="A0A0D2GFJ4">
    <property type="interactions" value="50"/>
</dbReference>
<comment type="function">
    <text evidence="8">Low-potential electron donor to a number of redox enzymes.</text>
</comment>
<dbReference type="InterPro" id="IPR010087">
    <property type="entry name" value="Flav_short"/>
</dbReference>
<dbReference type="PANTHER" id="PTHR42809">
    <property type="entry name" value="FLAVODOXIN 2"/>
    <property type="match status" value="1"/>
</dbReference>
<dbReference type="InterPro" id="IPR029039">
    <property type="entry name" value="Flavoprotein-like_sf"/>
</dbReference>
<dbReference type="PROSITE" id="PS00201">
    <property type="entry name" value="FLAVODOXIN"/>
    <property type="match status" value="1"/>
</dbReference>
<dbReference type="OrthoDB" id="9790745at2"/>
<evidence type="ECO:0000259" key="9">
    <source>
        <dbReference type="PROSITE" id="PS50902"/>
    </source>
</evidence>
<evidence type="ECO:0000256" key="4">
    <source>
        <dbReference type="ARBA" id="ARBA00022448"/>
    </source>
</evidence>
<dbReference type="SUPFAM" id="SSF52218">
    <property type="entry name" value="Flavoproteins"/>
    <property type="match status" value="1"/>
</dbReference>
<protein>
    <recommendedName>
        <fullName evidence="3 8">Flavodoxin</fullName>
    </recommendedName>
</protein>
<evidence type="ECO:0000256" key="5">
    <source>
        <dbReference type="ARBA" id="ARBA00022630"/>
    </source>
</evidence>
<keyword evidence="4 8" id="KW-0813">Transport</keyword>
<gene>
    <name evidence="10" type="ORF">X474_12215</name>
</gene>
<dbReference type="RefSeq" id="WP_044348825.1">
    <property type="nucleotide sequence ID" value="NZ_AZAC01000014.1"/>
</dbReference>
<name>A0A0D2GFJ4_9BACT</name>
<keyword evidence="5 8" id="KW-0285">Flavoprotein</keyword>
<dbReference type="GO" id="GO:0009055">
    <property type="term" value="F:electron transfer activity"/>
    <property type="evidence" value="ECO:0007669"/>
    <property type="project" value="UniProtKB-UniRule"/>
</dbReference>
<evidence type="ECO:0000256" key="7">
    <source>
        <dbReference type="ARBA" id="ARBA00022982"/>
    </source>
</evidence>
<sequence length="150" mass="16243">MKALILFGSTTGNTEYTAEVVQEVLDKNKVETTLLNAVDASLEVMEKDFGLFVFGCSTWGDDDIELQEDFEPLYEGMDKVSFDGKLVATFGCGDSTYTHFCGAVDAITEKAQAGGAKIDVSPLKIDGDPDDVRDEIEDWAQKVADLAKAA</sequence>
<keyword evidence="11" id="KW-1185">Reference proteome</keyword>
<dbReference type="Pfam" id="PF00258">
    <property type="entry name" value="Flavodoxin_1"/>
    <property type="match status" value="1"/>
</dbReference>
<evidence type="ECO:0000256" key="6">
    <source>
        <dbReference type="ARBA" id="ARBA00022643"/>
    </source>
</evidence>
<comment type="caution">
    <text evidence="10">The sequence shown here is derived from an EMBL/GenBank/DDBJ whole genome shotgun (WGS) entry which is preliminary data.</text>
</comment>
<dbReference type="NCBIfam" id="TIGR01753">
    <property type="entry name" value="flav_short"/>
    <property type="match status" value="1"/>
</dbReference>
<dbReference type="InParanoid" id="A0A0D2GFJ4"/>
<evidence type="ECO:0000313" key="10">
    <source>
        <dbReference type="EMBL" id="KIX13712.1"/>
    </source>
</evidence>
<evidence type="ECO:0000313" key="11">
    <source>
        <dbReference type="Proteomes" id="UP000032233"/>
    </source>
</evidence>
<reference evidence="10 11" key="1">
    <citation type="submission" date="2013-11" db="EMBL/GenBank/DDBJ databases">
        <title>Metagenomic analysis of a methanogenic consortium involved in long chain n-alkane degradation.</title>
        <authorList>
            <person name="Davidova I.A."/>
            <person name="Callaghan A.V."/>
            <person name="Wawrik B."/>
            <person name="Pruitt S."/>
            <person name="Marks C."/>
            <person name="Duncan K.E."/>
            <person name="Suflita J.M."/>
        </authorList>
    </citation>
    <scope>NUCLEOTIDE SEQUENCE [LARGE SCALE GENOMIC DNA]</scope>
    <source>
        <strain evidence="10 11">SPR</strain>
    </source>
</reference>
<dbReference type="InterPro" id="IPR008254">
    <property type="entry name" value="Flavodoxin/NO_synth"/>
</dbReference>
<dbReference type="InterPro" id="IPR001226">
    <property type="entry name" value="Flavodoxin_CS"/>
</dbReference>
<evidence type="ECO:0000256" key="2">
    <source>
        <dbReference type="ARBA" id="ARBA00005267"/>
    </source>
</evidence>
<dbReference type="InterPro" id="IPR050619">
    <property type="entry name" value="Flavodoxin"/>
</dbReference>
<proteinExistence type="inferred from homology"/>
<dbReference type="Gene3D" id="3.40.50.360">
    <property type="match status" value="1"/>
</dbReference>
<accession>A0A0D2GFJ4</accession>
<organism evidence="10 11">
    <name type="scientific">Dethiosulfatarculus sandiegensis</name>
    <dbReference type="NCBI Taxonomy" id="1429043"/>
    <lineage>
        <taxon>Bacteria</taxon>
        <taxon>Pseudomonadati</taxon>
        <taxon>Thermodesulfobacteriota</taxon>
        <taxon>Desulfarculia</taxon>
        <taxon>Desulfarculales</taxon>
        <taxon>Desulfarculaceae</taxon>
        <taxon>Dethiosulfatarculus</taxon>
    </lineage>
</organism>
<dbReference type="STRING" id="1429043.X474_12215"/>
<comment type="similarity">
    <text evidence="2 8">Belongs to the flavodoxin family.</text>
</comment>
<feature type="domain" description="Flavodoxin-like" evidence="9">
    <location>
        <begin position="3"/>
        <end position="144"/>
    </location>
</feature>
<evidence type="ECO:0000256" key="8">
    <source>
        <dbReference type="RuleBase" id="RU367037"/>
    </source>
</evidence>
<dbReference type="PANTHER" id="PTHR42809:SF1">
    <property type="entry name" value="FLAVODOXIN 1"/>
    <property type="match status" value="1"/>
</dbReference>
<dbReference type="GO" id="GO:0010181">
    <property type="term" value="F:FMN binding"/>
    <property type="evidence" value="ECO:0007669"/>
    <property type="project" value="UniProtKB-UniRule"/>
</dbReference>
<dbReference type="AlphaFoldDB" id="A0A0D2GFJ4"/>
<keyword evidence="7 8" id="KW-0249">Electron transport</keyword>
<dbReference type="PATRIC" id="fig|1429043.3.peg.2603"/>
<evidence type="ECO:0000256" key="1">
    <source>
        <dbReference type="ARBA" id="ARBA00001917"/>
    </source>
</evidence>
<dbReference type="Proteomes" id="UP000032233">
    <property type="component" value="Unassembled WGS sequence"/>
</dbReference>
<dbReference type="EMBL" id="AZAC01000014">
    <property type="protein sequence ID" value="KIX13712.1"/>
    <property type="molecule type" value="Genomic_DNA"/>
</dbReference>